<name>A0A1Y1UN91_9TREE</name>
<dbReference type="InParanoid" id="A0A1Y1UN91"/>
<feature type="region of interest" description="Disordered" evidence="1">
    <location>
        <begin position="423"/>
        <end position="496"/>
    </location>
</feature>
<dbReference type="STRING" id="4999.A0A1Y1UN91"/>
<feature type="region of interest" description="Disordered" evidence="1">
    <location>
        <begin position="667"/>
        <end position="766"/>
    </location>
</feature>
<keyword evidence="3" id="KW-1185">Reference proteome</keyword>
<feature type="compositionally biased region" description="Low complexity" evidence="1">
    <location>
        <begin position="673"/>
        <end position="686"/>
    </location>
</feature>
<feature type="region of interest" description="Disordered" evidence="1">
    <location>
        <begin position="620"/>
        <end position="648"/>
    </location>
</feature>
<feature type="compositionally biased region" description="Polar residues" evidence="1">
    <location>
        <begin position="459"/>
        <end position="475"/>
    </location>
</feature>
<evidence type="ECO:0000256" key="1">
    <source>
        <dbReference type="SAM" id="MobiDB-lite"/>
    </source>
</evidence>
<feature type="compositionally biased region" description="Basic and acidic residues" evidence="1">
    <location>
        <begin position="431"/>
        <end position="454"/>
    </location>
</feature>
<feature type="compositionally biased region" description="Acidic residues" evidence="1">
    <location>
        <begin position="508"/>
        <end position="541"/>
    </location>
</feature>
<proteinExistence type="predicted"/>
<comment type="caution">
    <text evidence="2">The sequence shown here is derived from an EMBL/GenBank/DDBJ whole genome shotgun (WGS) entry which is preliminary data.</text>
</comment>
<sequence>MSRGEEVSGGPRPDAEAPLPTNSQPFEFTCSCLNVRVEGRAPLERLVPSKHDSGSSSRYQIWIGEEGETSKLASYVAWDQDDLKQERRNSTGVSSKPSSDTLSPCWRKCWACGTPLYLAAGKERFDAPVASEWVTIDLASGIRWGKDLIDDENDRLDRLPFSELRIALTSSTSSNFGRPPQTNFPAIYAPVSSNAEASQYLIPPVPDPFFLPPPFIPSHPHLRDLCDKAVVHLRRKHDELEHEVREYIHSKSREMMNAQEKVRKEVELLWGKYQAGPGAAEDPERRKSLDAPTPQTLGQERRDSRTGRSSSFKSATPLSAQSHGQTPSNPILMEAARNPAYPAGASLLSASLSANPYAATPPAPVADAVDDSLASVSKTYSKGSDARAVAMSHVFSVLDEAMASRGPSKVGMSMEDRYVETEYDEAQNEEAEGKDSWIDEESGRSLRAKGREMLDIPDVSTQGSTPRMPSKAQTSVDDKSTPKGKGKEKAVKFEDPKVEQLIRDDEVFEIEEEEEAAERDADDYVFDFDMDDSAPQDDPDDLVSATPPQPPRTFSRTRNMVEANLSRTFAADAPSHRSAWKRHLERGTSMFDSIRRPTEYSANDDDMSDNSISQLATSMPVAIALNPSRRRQGELPPRERKTSLTDREGILVPPLRVAMREMGISKTNALGLSPSNPGRSSRSPQRAKGSIVRSASVSREREQATSFKLDPGAVFESLADDADEDDEADGEDEGTLRDSKFIPPHELIRKEEGKQGPEVGWRSLAS</sequence>
<dbReference type="GeneID" id="33559876"/>
<feature type="region of interest" description="Disordered" evidence="1">
    <location>
        <begin position="276"/>
        <end position="331"/>
    </location>
</feature>
<reference evidence="2 3" key="1">
    <citation type="submission" date="2017-03" db="EMBL/GenBank/DDBJ databases">
        <title>Widespread Adenine N6-methylation of Active Genes in Fungi.</title>
        <authorList>
            <consortium name="DOE Joint Genome Institute"/>
            <person name="Mondo S.J."/>
            <person name="Dannebaum R.O."/>
            <person name="Kuo R.C."/>
            <person name="Louie K.B."/>
            <person name="Bewick A.J."/>
            <person name="Labutti K."/>
            <person name="Haridas S."/>
            <person name="Kuo A."/>
            <person name="Salamov A."/>
            <person name="Ahrendt S.R."/>
            <person name="Lau R."/>
            <person name="Bowen B.P."/>
            <person name="Lipzen A."/>
            <person name="Sullivan W."/>
            <person name="Andreopoulos W.B."/>
            <person name="Clum A."/>
            <person name="Lindquist E."/>
            <person name="Daum C."/>
            <person name="Northen T.R."/>
            <person name="Ramamoorthy G."/>
            <person name="Schmitz R.J."/>
            <person name="Gryganskyi A."/>
            <person name="Culley D."/>
            <person name="Magnuson J."/>
            <person name="James T.Y."/>
            <person name="O'Malley M.A."/>
            <person name="Stajich J.E."/>
            <person name="Spatafora J.W."/>
            <person name="Visel A."/>
            <person name="Grigoriev I.V."/>
        </authorList>
    </citation>
    <scope>NUCLEOTIDE SEQUENCE [LARGE SCALE GENOMIC DNA]</scope>
    <source>
        <strain evidence="2 3">NRRL Y-17943</strain>
    </source>
</reference>
<protein>
    <submittedName>
        <fullName evidence="2">Uncharacterized protein</fullName>
    </submittedName>
</protein>
<dbReference type="OrthoDB" id="2563191at2759"/>
<gene>
    <name evidence="2" type="ORF">BD324DRAFT_649953</name>
</gene>
<accession>A0A1Y1UN91</accession>
<dbReference type="RefSeq" id="XP_021872517.1">
    <property type="nucleotide sequence ID" value="XM_022018067.1"/>
</dbReference>
<feature type="region of interest" description="Disordered" evidence="1">
    <location>
        <begin position="508"/>
        <end position="558"/>
    </location>
</feature>
<feature type="compositionally biased region" description="Polar residues" evidence="1">
    <location>
        <begin position="307"/>
        <end position="329"/>
    </location>
</feature>
<feature type="region of interest" description="Disordered" evidence="1">
    <location>
        <begin position="1"/>
        <end position="24"/>
    </location>
</feature>
<evidence type="ECO:0000313" key="3">
    <source>
        <dbReference type="Proteomes" id="UP000193218"/>
    </source>
</evidence>
<dbReference type="Proteomes" id="UP000193218">
    <property type="component" value="Unassembled WGS sequence"/>
</dbReference>
<feature type="compositionally biased region" description="Basic and acidic residues" evidence="1">
    <location>
        <begin position="631"/>
        <end position="648"/>
    </location>
</feature>
<organism evidence="2 3">
    <name type="scientific">Kockovaella imperatae</name>
    <dbReference type="NCBI Taxonomy" id="4999"/>
    <lineage>
        <taxon>Eukaryota</taxon>
        <taxon>Fungi</taxon>
        <taxon>Dikarya</taxon>
        <taxon>Basidiomycota</taxon>
        <taxon>Agaricomycotina</taxon>
        <taxon>Tremellomycetes</taxon>
        <taxon>Tremellales</taxon>
        <taxon>Cuniculitremaceae</taxon>
        <taxon>Kockovaella</taxon>
    </lineage>
</organism>
<dbReference type="EMBL" id="NBSH01000004">
    <property type="protein sequence ID" value="ORX38595.1"/>
    <property type="molecule type" value="Genomic_DNA"/>
</dbReference>
<feature type="compositionally biased region" description="Basic and acidic residues" evidence="1">
    <location>
        <begin position="746"/>
        <end position="755"/>
    </location>
</feature>
<feature type="compositionally biased region" description="Basic and acidic residues" evidence="1">
    <location>
        <begin position="476"/>
        <end position="496"/>
    </location>
</feature>
<feature type="compositionally biased region" description="Acidic residues" evidence="1">
    <location>
        <begin position="718"/>
        <end position="733"/>
    </location>
</feature>
<dbReference type="AlphaFoldDB" id="A0A1Y1UN91"/>
<evidence type="ECO:0000313" key="2">
    <source>
        <dbReference type="EMBL" id="ORX38595.1"/>
    </source>
</evidence>